<dbReference type="EMBL" id="SACN01000002">
    <property type="protein sequence ID" value="RVT90916.1"/>
    <property type="molecule type" value="Genomic_DNA"/>
</dbReference>
<dbReference type="GO" id="GO:0003677">
    <property type="term" value="F:DNA binding"/>
    <property type="evidence" value="ECO:0007669"/>
    <property type="project" value="UniProtKB-KW"/>
</dbReference>
<evidence type="ECO:0000256" key="1">
    <source>
        <dbReference type="ARBA" id="ARBA00022553"/>
    </source>
</evidence>
<evidence type="ECO:0000256" key="2">
    <source>
        <dbReference type="ARBA" id="ARBA00023125"/>
    </source>
</evidence>
<keyword evidence="1 3" id="KW-0597">Phosphoprotein</keyword>
<proteinExistence type="predicted"/>
<evidence type="ECO:0000259" key="4">
    <source>
        <dbReference type="PROSITE" id="PS50043"/>
    </source>
</evidence>
<dbReference type="GO" id="GO:0000160">
    <property type="term" value="P:phosphorelay signal transduction system"/>
    <property type="evidence" value="ECO:0007669"/>
    <property type="project" value="InterPro"/>
</dbReference>
<dbReference type="InterPro" id="IPR011006">
    <property type="entry name" value="CheY-like_superfamily"/>
</dbReference>
<dbReference type="SUPFAM" id="SSF46894">
    <property type="entry name" value="C-terminal effector domain of the bipartite response regulators"/>
    <property type="match status" value="1"/>
</dbReference>
<accession>A0A437LZY5</accession>
<keyword evidence="2" id="KW-0238">DNA-binding</keyword>
<dbReference type="PROSITE" id="PS00622">
    <property type="entry name" value="HTH_LUXR_1"/>
    <property type="match status" value="1"/>
</dbReference>
<dbReference type="Proteomes" id="UP000282971">
    <property type="component" value="Unassembled WGS sequence"/>
</dbReference>
<dbReference type="SUPFAM" id="SSF52172">
    <property type="entry name" value="CheY-like"/>
    <property type="match status" value="1"/>
</dbReference>
<evidence type="ECO:0000313" key="6">
    <source>
        <dbReference type="EMBL" id="RVT90916.1"/>
    </source>
</evidence>
<keyword evidence="7" id="KW-1185">Reference proteome</keyword>
<comment type="caution">
    <text evidence="6">The sequence shown here is derived from an EMBL/GenBank/DDBJ whole genome shotgun (WGS) entry which is preliminary data.</text>
</comment>
<name>A0A437LZY5_9SPHN</name>
<feature type="modified residue" description="4-aspartylphosphate" evidence="3">
    <location>
        <position position="60"/>
    </location>
</feature>
<dbReference type="Pfam" id="PF00072">
    <property type="entry name" value="Response_reg"/>
    <property type="match status" value="1"/>
</dbReference>
<reference evidence="6 7" key="1">
    <citation type="submission" date="2019-01" db="EMBL/GenBank/DDBJ databases">
        <authorList>
            <person name="Chen W.-M."/>
        </authorList>
    </citation>
    <scope>NUCLEOTIDE SEQUENCE [LARGE SCALE GENOMIC DNA]</scope>
    <source>
        <strain evidence="6 7">CCP-7</strain>
    </source>
</reference>
<sequence length="210" mass="22729">MASGDRPIKVLVVDDHPLLRDGISALIEHQSDIELCGEASNGAEALIRYRDLAPDITLMDLQMPGMNGLDAVVAIRGEFPDARIIVLTTYKGDVPASALLRAGASGYLLKSGVRTQLLDAIRRVHAGNRFIQAEVLRELEENPASDHLNAREVEVMRLVAAGFTNKEIAADLGISSETVKVVLKSAFLKLDASDRTQAAMIATRRGFLDI</sequence>
<dbReference type="Pfam" id="PF00196">
    <property type="entry name" value="GerE"/>
    <property type="match status" value="1"/>
</dbReference>
<dbReference type="InterPro" id="IPR016032">
    <property type="entry name" value="Sig_transdc_resp-reg_C-effctor"/>
</dbReference>
<evidence type="ECO:0000259" key="5">
    <source>
        <dbReference type="PROSITE" id="PS50110"/>
    </source>
</evidence>
<dbReference type="InterPro" id="IPR001789">
    <property type="entry name" value="Sig_transdc_resp-reg_receiver"/>
</dbReference>
<dbReference type="SMART" id="SM00448">
    <property type="entry name" value="REC"/>
    <property type="match status" value="1"/>
</dbReference>
<dbReference type="Gene3D" id="3.40.50.2300">
    <property type="match status" value="1"/>
</dbReference>
<dbReference type="CDD" id="cd17535">
    <property type="entry name" value="REC_NarL-like"/>
    <property type="match status" value="1"/>
</dbReference>
<dbReference type="PRINTS" id="PR00038">
    <property type="entry name" value="HTHLUXR"/>
</dbReference>
<feature type="domain" description="Response regulatory" evidence="5">
    <location>
        <begin position="9"/>
        <end position="125"/>
    </location>
</feature>
<evidence type="ECO:0000313" key="7">
    <source>
        <dbReference type="Proteomes" id="UP000282971"/>
    </source>
</evidence>
<dbReference type="CDD" id="cd06170">
    <property type="entry name" value="LuxR_C_like"/>
    <property type="match status" value="1"/>
</dbReference>
<dbReference type="InterPro" id="IPR039420">
    <property type="entry name" value="WalR-like"/>
</dbReference>
<dbReference type="GO" id="GO:0006355">
    <property type="term" value="P:regulation of DNA-templated transcription"/>
    <property type="evidence" value="ECO:0007669"/>
    <property type="project" value="InterPro"/>
</dbReference>
<dbReference type="PROSITE" id="PS50043">
    <property type="entry name" value="HTH_LUXR_2"/>
    <property type="match status" value="1"/>
</dbReference>
<evidence type="ECO:0000256" key="3">
    <source>
        <dbReference type="PROSITE-ProRule" id="PRU00169"/>
    </source>
</evidence>
<protein>
    <submittedName>
        <fullName evidence="6">Response regulator transcription factor</fullName>
    </submittedName>
</protein>
<dbReference type="PANTHER" id="PTHR43214:SF43">
    <property type="entry name" value="TWO-COMPONENT RESPONSE REGULATOR"/>
    <property type="match status" value="1"/>
</dbReference>
<dbReference type="PROSITE" id="PS50110">
    <property type="entry name" value="RESPONSE_REGULATORY"/>
    <property type="match status" value="1"/>
</dbReference>
<dbReference type="OrthoDB" id="9782896at2"/>
<dbReference type="InterPro" id="IPR058245">
    <property type="entry name" value="NreC/VraR/RcsB-like_REC"/>
</dbReference>
<dbReference type="InterPro" id="IPR000792">
    <property type="entry name" value="Tscrpt_reg_LuxR_C"/>
</dbReference>
<dbReference type="PANTHER" id="PTHR43214">
    <property type="entry name" value="TWO-COMPONENT RESPONSE REGULATOR"/>
    <property type="match status" value="1"/>
</dbReference>
<dbReference type="RefSeq" id="WP_127744931.1">
    <property type="nucleotide sequence ID" value="NZ_SACN01000002.1"/>
</dbReference>
<gene>
    <name evidence="6" type="ORF">EOD43_15365</name>
</gene>
<dbReference type="AlphaFoldDB" id="A0A437LZY5"/>
<feature type="domain" description="HTH luxR-type" evidence="4">
    <location>
        <begin position="141"/>
        <end position="206"/>
    </location>
</feature>
<dbReference type="SMART" id="SM00421">
    <property type="entry name" value="HTH_LUXR"/>
    <property type="match status" value="1"/>
</dbReference>
<organism evidence="6 7">
    <name type="scientific">Sphingomonas crocodyli</name>
    <dbReference type="NCBI Taxonomy" id="1979270"/>
    <lineage>
        <taxon>Bacteria</taxon>
        <taxon>Pseudomonadati</taxon>
        <taxon>Pseudomonadota</taxon>
        <taxon>Alphaproteobacteria</taxon>
        <taxon>Sphingomonadales</taxon>
        <taxon>Sphingomonadaceae</taxon>
        <taxon>Sphingomonas</taxon>
    </lineage>
</organism>